<sequence>MFTGDAFSASSNTSDPAQELKQMLPVLLNEAGIPGISLAYIDVDATPQILSLTQGVTNINGNLSVKPDTVFQAASLSKPVLAYLVLKMVEQNKLTLDTRLHTLYVDSRMTEKAYREQLTPRIILSHQSGLPNWGDDKLTFNHEPGITFEYSGEGYVYLQKVLEKISGMSYEALVDKEVFQPLNMINSRFTWNEDTSFDLATGHDQAD</sequence>
<comment type="caution">
    <text evidence="2">The sequence shown here is derived from an EMBL/GenBank/DDBJ whole genome shotgun (WGS) entry which is preliminary data.</text>
</comment>
<dbReference type="InterPro" id="IPR050491">
    <property type="entry name" value="AmpC-like"/>
</dbReference>
<evidence type="ECO:0000313" key="2">
    <source>
        <dbReference type="EMBL" id="NMH59149.1"/>
    </source>
</evidence>
<dbReference type="Proteomes" id="UP000709336">
    <property type="component" value="Unassembled WGS sequence"/>
</dbReference>
<name>A0ABX1QY32_9ALTE</name>
<reference evidence="2 3" key="1">
    <citation type="submission" date="2020-03" db="EMBL/GenBank/DDBJ databases">
        <title>Alteromonas ponticola sp. nov., isolated from seawater.</title>
        <authorList>
            <person name="Yoon J.-H."/>
            <person name="Kim Y.-O."/>
        </authorList>
    </citation>
    <scope>NUCLEOTIDE SEQUENCE [LARGE SCALE GENOMIC DNA]</scope>
    <source>
        <strain evidence="2 3">MYP5</strain>
    </source>
</reference>
<evidence type="ECO:0000313" key="3">
    <source>
        <dbReference type="Proteomes" id="UP000709336"/>
    </source>
</evidence>
<organism evidence="2 3">
    <name type="scientific">Alteromonas ponticola</name>
    <dbReference type="NCBI Taxonomy" id="2720613"/>
    <lineage>
        <taxon>Bacteria</taxon>
        <taxon>Pseudomonadati</taxon>
        <taxon>Pseudomonadota</taxon>
        <taxon>Gammaproteobacteria</taxon>
        <taxon>Alteromonadales</taxon>
        <taxon>Alteromonadaceae</taxon>
        <taxon>Alteromonas/Salinimonas group</taxon>
        <taxon>Alteromonas</taxon>
    </lineage>
</organism>
<dbReference type="SUPFAM" id="SSF56601">
    <property type="entry name" value="beta-lactamase/transpeptidase-like"/>
    <property type="match status" value="1"/>
</dbReference>
<dbReference type="GO" id="GO:0016787">
    <property type="term" value="F:hydrolase activity"/>
    <property type="evidence" value="ECO:0007669"/>
    <property type="project" value="UniProtKB-KW"/>
</dbReference>
<accession>A0ABX1QY32</accession>
<dbReference type="PANTHER" id="PTHR46825">
    <property type="entry name" value="D-ALANYL-D-ALANINE-CARBOXYPEPTIDASE/ENDOPEPTIDASE AMPH"/>
    <property type="match status" value="1"/>
</dbReference>
<dbReference type="InterPro" id="IPR012338">
    <property type="entry name" value="Beta-lactam/transpept-like"/>
</dbReference>
<proteinExistence type="predicted"/>
<dbReference type="Pfam" id="PF00144">
    <property type="entry name" value="Beta-lactamase"/>
    <property type="match status" value="1"/>
</dbReference>
<dbReference type="EMBL" id="JAATNW010000002">
    <property type="protein sequence ID" value="NMH59149.1"/>
    <property type="molecule type" value="Genomic_DNA"/>
</dbReference>
<keyword evidence="2" id="KW-0378">Hydrolase</keyword>
<protein>
    <submittedName>
        <fullName evidence="2">Serine hydrolase</fullName>
    </submittedName>
</protein>
<dbReference type="InterPro" id="IPR001466">
    <property type="entry name" value="Beta-lactam-related"/>
</dbReference>
<feature type="domain" description="Beta-lactamase-related" evidence="1">
    <location>
        <begin position="28"/>
        <end position="205"/>
    </location>
</feature>
<dbReference type="Gene3D" id="3.40.710.10">
    <property type="entry name" value="DD-peptidase/beta-lactamase superfamily"/>
    <property type="match status" value="1"/>
</dbReference>
<keyword evidence="3" id="KW-1185">Reference proteome</keyword>
<dbReference type="PANTHER" id="PTHR46825:SF9">
    <property type="entry name" value="BETA-LACTAMASE-RELATED DOMAIN-CONTAINING PROTEIN"/>
    <property type="match status" value="1"/>
</dbReference>
<gene>
    <name evidence="2" type="ORF">HCJ96_03820</name>
</gene>
<evidence type="ECO:0000259" key="1">
    <source>
        <dbReference type="Pfam" id="PF00144"/>
    </source>
</evidence>